<dbReference type="InterPro" id="IPR010982">
    <property type="entry name" value="Lambda_DNA-bd_dom_sf"/>
</dbReference>
<evidence type="ECO:0000256" key="1">
    <source>
        <dbReference type="ARBA" id="ARBA00023015"/>
    </source>
</evidence>
<evidence type="ECO:0000256" key="3">
    <source>
        <dbReference type="ARBA" id="ARBA00023163"/>
    </source>
</evidence>
<keyword evidence="2 5" id="KW-0238">DNA-binding</keyword>
<protein>
    <submittedName>
        <fullName evidence="5">LacI family DNA-binding transcriptional regulator</fullName>
    </submittedName>
</protein>
<gene>
    <name evidence="5" type="ORF">ACFFJG_01665</name>
</gene>
<dbReference type="GO" id="GO:0003677">
    <property type="term" value="F:DNA binding"/>
    <property type="evidence" value="ECO:0007669"/>
    <property type="project" value="UniProtKB-KW"/>
</dbReference>
<keyword evidence="6" id="KW-1185">Reference proteome</keyword>
<keyword evidence="3" id="KW-0804">Transcription</keyword>
<dbReference type="SUPFAM" id="SSF47413">
    <property type="entry name" value="lambda repressor-like DNA-binding domains"/>
    <property type="match status" value="1"/>
</dbReference>
<dbReference type="InterPro" id="IPR046335">
    <property type="entry name" value="LacI/GalR-like_sensor"/>
</dbReference>
<comment type="caution">
    <text evidence="5">The sequence shown here is derived from an EMBL/GenBank/DDBJ whole genome shotgun (WGS) entry which is preliminary data.</text>
</comment>
<dbReference type="SMART" id="SM00354">
    <property type="entry name" value="HTH_LACI"/>
    <property type="match status" value="1"/>
</dbReference>
<feature type="domain" description="HTH lacI-type" evidence="4">
    <location>
        <begin position="11"/>
        <end position="66"/>
    </location>
</feature>
<keyword evidence="1" id="KW-0805">Transcription regulation</keyword>
<dbReference type="InterPro" id="IPR028082">
    <property type="entry name" value="Peripla_BP_I"/>
</dbReference>
<name>A0ABV6DWS0_9ACTN</name>
<dbReference type="Pfam" id="PF13377">
    <property type="entry name" value="Peripla_BP_3"/>
    <property type="match status" value="1"/>
</dbReference>
<proteinExistence type="predicted"/>
<organism evidence="5 6">
    <name type="scientific">Nocardioides zeicaulis</name>
    <dbReference type="NCBI Taxonomy" id="1776857"/>
    <lineage>
        <taxon>Bacteria</taxon>
        <taxon>Bacillati</taxon>
        <taxon>Actinomycetota</taxon>
        <taxon>Actinomycetes</taxon>
        <taxon>Propionibacteriales</taxon>
        <taxon>Nocardioidaceae</taxon>
        <taxon>Nocardioides</taxon>
    </lineage>
</organism>
<dbReference type="CDD" id="cd06267">
    <property type="entry name" value="PBP1_LacI_sugar_binding-like"/>
    <property type="match status" value="1"/>
</dbReference>
<dbReference type="PANTHER" id="PTHR30146">
    <property type="entry name" value="LACI-RELATED TRANSCRIPTIONAL REPRESSOR"/>
    <property type="match status" value="1"/>
</dbReference>
<evidence type="ECO:0000313" key="6">
    <source>
        <dbReference type="Proteomes" id="UP001589698"/>
    </source>
</evidence>
<dbReference type="Gene3D" id="3.40.50.2300">
    <property type="match status" value="2"/>
</dbReference>
<dbReference type="Proteomes" id="UP001589698">
    <property type="component" value="Unassembled WGS sequence"/>
</dbReference>
<evidence type="ECO:0000256" key="2">
    <source>
        <dbReference type="ARBA" id="ARBA00023125"/>
    </source>
</evidence>
<evidence type="ECO:0000313" key="5">
    <source>
        <dbReference type="EMBL" id="MFC0221173.1"/>
    </source>
</evidence>
<dbReference type="Pfam" id="PF00356">
    <property type="entry name" value="LacI"/>
    <property type="match status" value="1"/>
</dbReference>
<dbReference type="PROSITE" id="PS50932">
    <property type="entry name" value="HTH_LACI_2"/>
    <property type="match status" value="1"/>
</dbReference>
<dbReference type="SUPFAM" id="SSF53822">
    <property type="entry name" value="Periplasmic binding protein-like I"/>
    <property type="match status" value="1"/>
</dbReference>
<sequence length="351" mass="37298">MRNRFPATQKVTIADVAARAGVSKGTVSKVLGGGEYYVADETRERISAAVAELDFRPNAIARGLKRRRSQTIGVIVASIANPLYAELISGVEEALAGSEYTLIFGSSEGSAQKEMAVVRSMQQRQVDGIVMASVTLDDGEVEKQIEAGLNVVLASRNLARVVADAVVSDNHAGATAAVEHLAEHGHKRIGHISGPQDVVPFAQRRAAYDETLSRLSLETSDELCVIATATSLEAGADAAIRLLDSHNPPTAVFVGSDGLALGVLDACAKSGVRVPEDLAIVGFDNIWVGRMPGIGLSTVETDARRIGRRAAERLIERIDETFREGAWLHEPEVEVLPATLVARRTCGCPGD</sequence>
<dbReference type="PROSITE" id="PS00356">
    <property type="entry name" value="HTH_LACI_1"/>
    <property type="match status" value="1"/>
</dbReference>
<dbReference type="RefSeq" id="WP_378516879.1">
    <property type="nucleotide sequence ID" value="NZ_CBCSDI010000075.1"/>
</dbReference>
<dbReference type="InterPro" id="IPR000843">
    <property type="entry name" value="HTH_LacI"/>
</dbReference>
<evidence type="ECO:0000259" key="4">
    <source>
        <dbReference type="PROSITE" id="PS50932"/>
    </source>
</evidence>
<dbReference type="CDD" id="cd01392">
    <property type="entry name" value="HTH_LacI"/>
    <property type="match status" value="1"/>
</dbReference>
<dbReference type="Gene3D" id="1.10.260.40">
    <property type="entry name" value="lambda repressor-like DNA-binding domains"/>
    <property type="match status" value="1"/>
</dbReference>
<accession>A0ABV6DWS0</accession>
<reference evidence="5 6" key="1">
    <citation type="submission" date="2024-09" db="EMBL/GenBank/DDBJ databases">
        <authorList>
            <person name="Sun Q."/>
            <person name="Mori K."/>
        </authorList>
    </citation>
    <scope>NUCLEOTIDE SEQUENCE [LARGE SCALE GENOMIC DNA]</scope>
    <source>
        <strain evidence="5 6">CCM 8654</strain>
    </source>
</reference>
<dbReference type="EMBL" id="JBHLXH010000001">
    <property type="protein sequence ID" value="MFC0221173.1"/>
    <property type="molecule type" value="Genomic_DNA"/>
</dbReference>
<dbReference type="PANTHER" id="PTHR30146:SF109">
    <property type="entry name" value="HTH-TYPE TRANSCRIPTIONAL REGULATOR GALS"/>
    <property type="match status" value="1"/>
</dbReference>